<comment type="caution">
    <text evidence="3">The sequence shown here is derived from an EMBL/GenBank/DDBJ whole genome shotgun (WGS) entry which is preliminary data.</text>
</comment>
<reference evidence="3 4" key="1">
    <citation type="journal article" date="2022" name="Nat. Plants">
        <title>Genomes of leafy and leafless Platanthera orchids illuminate the evolution of mycoheterotrophy.</title>
        <authorList>
            <person name="Li M.H."/>
            <person name="Liu K.W."/>
            <person name="Li Z."/>
            <person name="Lu H.C."/>
            <person name="Ye Q.L."/>
            <person name="Zhang D."/>
            <person name="Wang J.Y."/>
            <person name="Li Y.F."/>
            <person name="Zhong Z.M."/>
            <person name="Liu X."/>
            <person name="Yu X."/>
            <person name="Liu D.K."/>
            <person name="Tu X.D."/>
            <person name="Liu B."/>
            <person name="Hao Y."/>
            <person name="Liao X.Y."/>
            <person name="Jiang Y.T."/>
            <person name="Sun W.H."/>
            <person name="Chen J."/>
            <person name="Chen Y.Q."/>
            <person name="Ai Y."/>
            <person name="Zhai J.W."/>
            <person name="Wu S.S."/>
            <person name="Zhou Z."/>
            <person name="Hsiao Y.Y."/>
            <person name="Wu W.L."/>
            <person name="Chen Y.Y."/>
            <person name="Lin Y.F."/>
            <person name="Hsu J.L."/>
            <person name="Li C.Y."/>
            <person name="Wang Z.W."/>
            <person name="Zhao X."/>
            <person name="Zhong W.Y."/>
            <person name="Ma X.K."/>
            <person name="Ma L."/>
            <person name="Huang J."/>
            <person name="Chen G.Z."/>
            <person name="Huang M.Z."/>
            <person name="Huang L."/>
            <person name="Peng D.H."/>
            <person name="Luo Y.B."/>
            <person name="Zou S.Q."/>
            <person name="Chen S.P."/>
            <person name="Lan S."/>
            <person name="Tsai W.C."/>
            <person name="Van de Peer Y."/>
            <person name="Liu Z.J."/>
        </authorList>
    </citation>
    <scope>NUCLEOTIDE SEQUENCE [LARGE SCALE GENOMIC DNA]</scope>
    <source>
        <strain evidence="3">Lor288</strain>
    </source>
</reference>
<keyword evidence="4" id="KW-1185">Reference proteome</keyword>
<sequence>MARPKCLPAELRRLTILILILRFASFCFLLAAAVFMDSNSSRSHDSHSWLHFPPSATCSPPTPSSPSTPSSRSASPSGRYKNPKPSSPNQCSSGLILATIRHTYKERGQGARVQEKRKK</sequence>
<feature type="compositionally biased region" description="Low complexity" evidence="1">
    <location>
        <begin position="67"/>
        <end position="77"/>
    </location>
</feature>
<feature type="transmembrane region" description="Helical" evidence="2">
    <location>
        <begin position="14"/>
        <end position="36"/>
    </location>
</feature>
<evidence type="ECO:0000313" key="4">
    <source>
        <dbReference type="Proteomes" id="UP001412067"/>
    </source>
</evidence>
<organism evidence="3 4">
    <name type="scientific">Platanthera guangdongensis</name>
    <dbReference type="NCBI Taxonomy" id="2320717"/>
    <lineage>
        <taxon>Eukaryota</taxon>
        <taxon>Viridiplantae</taxon>
        <taxon>Streptophyta</taxon>
        <taxon>Embryophyta</taxon>
        <taxon>Tracheophyta</taxon>
        <taxon>Spermatophyta</taxon>
        <taxon>Magnoliopsida</taxon>
        <taxon>Liliopsida</taxon>
        <taxon>Asparagales</taxon>
        <taxon>Orchidaceae</taxon>
        <taxon>Orchidoideae</taxon>
        <taxon>Orchideae</taxon>
        <taxon>Orchidinae</taxon>
        <taxon>Platanthera</taxon>
    </lineage>
</organism>
<protein>
    <submittedName>
        <fullName evidence="3">Uncharacterized protein</fullName>
    </submittedName>
</protein>
<dbReference type="EMBL" id="JBBWWR010000006">
    <property type="protein sequence ID" value="KAK8964701.1"/>
    <property type="molecule type" value="Genomic_DNA"/>
</dbReference>
<evidence type="ECO:0000256" key="1">
    <source>
        <dbReference type="SAM" id="MobiDB-lite"/>
    </source>
</evidence>
<feature type="region of interest" description="Disordered" evidence="1">
    <location>
        <begin position="40"/>
        <end position="92"/>
    </location>
</feature>
<dbReference type="Proteomes" id="UP001412067">
    <property type="component" value="Unassembled WGS sequence"/>
</dbReference>
<keyword evidence="2" id="KW-0812">Transmembrane</keyword>
<evidence type="ECO:0000256" key="2">
    <source>
        <dbReference type="SAM" id="Phobius"/>
    </source>
</evidence>
<proteinExistence type="predicted"/>
<keyword evidence="2" id="KW-0472">Membrane</keyword>
<gene>
    <name evidence="3" type="ORF">KSP40_PGU004737</name>
</gene>
<accession>A0ABR2MLX5</accession>
<keyword evidence="2" id="KW-1133">Transmembrane helix</keyword>
<evidence type="ECO:0000313" key="3">
    <source>
        <dbReference type="EMBL" id="KAK8964701.1"/>
    </source>
</evidence>
<name>A0ABR2MLX5_9ASPA</name>